<dbReference type="Proteomes" id="UP000262583">
    <property type="component" value="Chromosome"/>
</dbReference>
<proteinExistence type="predicted"/>
<organism evidence="1 2">
    <name type="scientific">Sumerlaea chitinivorans</name>
    <dbReference type="NCBI Taxonomy" id="2250252"/>
    <lineage>
        <taxon>Bacteria</taxon>
        <taxon>Candidatus Sumerlaeota</taxon>
        <taxon>Candidatus Sumerlaeia</taxon>
        <taxon>Candidatus Sumerlaeales</taxon>
        <taxon>Candidatus Sumerlaeaceae</taxon>
        <taxon>Candidatus Sumerlaea</taxon>
    </lineage>
</organism>
<protein>
    <submittedName>
        <fullName evidence="1">Uncharacterized protein</fullName>
    </submittedName>
</protein>
<dbReference type="KEGG" id="schv:BRCON_1205"/>
<evidence type="ECO:0000313" key="2">
    <source>
        <dbReference type="Proteomes" id="UP000262583"/>
    </source>
</evidence>
<dbReference type="EMBL" id="CP030759">
    <property type="protein sequence ID" value="AXA35982.1"/>
    <property type="molecule type" value="Genomic_DNA"/>
</dbReference>
<reference evidence="1 2" key="1">
    <citation type="submission" date="2018-05" db="EMBL/GenBank/DDBJ databases">
        <title>A metagenomic window into the 2 km-deep terrestrial subsurface aquifer revealed taxonomically and functionally diverse microbial community comprising novel uncultured bacterial lineages.</title>
        <authorList>
            <person name="Kadnikov V.V."/>
            <person name="Mardanov A.V."/>
            <person name="Beletsky A.V."/>
            <person name="Banks D."/>
            <person name="Pimenov N.V."/>
            <person name="Frank Y.A."/>
            <person name="Karnachuk O.V."/>
            <person name="Ravin N.V."/>
        </authorList>
    </citation>
    <scope>NUCLEOTIDE SEQUENCE [LARGE SCALE GENOMIC DNA]</scope>
    <source>
        <strain evidence="1">BY</strain>
    </source>
</reference>
<dbReference type="AlphaFoldDB" id="A0A2Z4Y5J9"/>
<accession>A0A2Z4Y5J9</accession>
<evidence type="ECO:0000313" key="1">
    <source>
        <dbReference type="EMBL" id="AXA35982.1"/>
    </source>
</evidence>
<sequence length="38" mass="4221">MGHSFDWMGGEVLCASSQKICYLILWRALALDQMSTSA</sequence>
<name>A0A2Z4Y5J9_SUMC1</name>
<gene>
    <name evidence="1" type="ORF">BRCON_1205</name>
</gene>